<evidence type="ECO:0000256" key="1">
    <source>
        <dbReference type="SAM" id="MobiDB-lite"/>
    </source>
</evidence>
<feature type="region of interest" description="Disordered" evidence="1">
    <location>
        <begin position="42"/>
        <end position="69"/>
    </location>
</feature>
<organism evidence="2 3">
    <name type="scientific">Viridothelium virens</name>
    <name type="common">Speckled blister lichen</name>
    <name type="synonym">Trypethelium virens</name>
    <dbReference type="NCBI Taxonomy" id="1048519"/>
    <lineage>
        <taxon>Eukaryota</taxon>
        <taxon>Fungi</taxon>
        <taxon>Dikarya</taxon>
        <taxon>Ascomycota</taxon>
        <taxon>Pezizomycotina</taxon>
        <taxon>Dothideomycetes</taxon>
        <taxon>Dothideomycetes incertae sedis</taxon>
        <taxon>Trypetheliales</taxon>
        <taxon>Trypetheliaceae</taxon>
        <taxon>Viridothelium</taxon>
    </lineage>
</organism>
<dbReference type="Gene3D" id="3.40.50.300">
    <property type="entry name" value="P-loop containing nucleotide triphosphate hydrolases"/>
    <property type="match status" value="1"/>
</dbReference>
<dbReference type="PANTHER" id="PTHR46434">
    <property type="entry name" value="GENETIC INTERACTOR OF PROHIBITINS 3, MITOCHONDRIAL"/>
    <property type="match status" value="1"/>
</dbReference>
<dbReference type="Proteomes" id="UP000800092">
    <property type="component" value="Unassembled WGS sequence"/>
</dbReference>
<dbReference type="AlphaFoldDB" id="A0A6A6HF22"/>
<sequence length="681" mass="75036">MRAVLTAAKRSILPQLNSYPWAVPEFLCPILLKAPFQRRLAKPTPTSKRFSTSRRRTTSVQQIGQAGAGHETAIVRSRNTLPLSCPGCGAFSQTISPDEAGFYTENRAAVKAYLCDETEDEVKDEDMIFKSAISQADGSLVQGLGFESNNLHTQQKNAKPVPVCDRCHNLLHHSLGTSIVHPSIESIQQIISESPHTHNHIYHVLDAADFPMSLIPNLQHSLSLTPMRTQNRRSKHRQWHRGRIAEVSFIITRADLLAPQKEQVDTLMPYLIEVLRSALGRTGANLRMGNVRCVSAKRGWWTKHVKEAIWDRGGAGWMVGKVNVGKSNLFEVVFPKGRSSDGDAERLRLEAHHEDSLHASLYPARMHSDDVAGPQSLIGAVERSEGLDQDDAGGELLPPAQAETPYPVMPIISPLPGTTASPIRVPFGKGKGELIDLPGLERSSLERYVKHEHRKELVMTHRIAPDQQSIKPGQSLLLGGLIRITPKTPDLVFLAYAFVPLSPHLTSTEKAAAIQTGERASGVPTVGEDFAASSTSSAGIFQLKWDVTRRRTGPLTSSSAARLNPEQLPFIVYAADILIEGCGWVEIVAQVRKRRCTAVRPSAETSEEAGTYRPLSTSEPVGELNSIYPEIEVFSPEGKFIGIRPPMNGWLLNKKPDPAHARKKRPRRSMRSMKAARMSTP</sequence>
<reference evidence="2" key="1">
    <citation type="journal article" date="2020" name="Stud. Mycol.">
        <title>101 Dothideomycetes genomes: a test case for predicting lifestyles and emergence of pathogens.</title>
        <authorList>
            <person name="Haridas S."/>
            <person name="Albert R."/>
            <person name="Binder M."/>
            <person name="Bloem J."/>
            <person name="Labutti K."/>
            <person name="Salamov A."/>
            <person name="Andreopoulos B."/>
            <person name="Baker S."/>
            <person name="Barry K."/>
            <person name="Bills G."/>
            <person name="Bluhm B."/>
            <person name="Cannon C."/>
            <person name="Castanera R."/>
            <person name="Culley D."/>
            <person name="Daum C."/>
            <person name="Ezra D."/>
            <person name="Gonzalez J."/>
            <person name="Henrissat B."/>
            <person name="Kuo A."/>
            <person name="Liang C."/>
            <person name="Lipzen A."/>
            <person name="Lutzoni F."/>
            <person name="Magnuson J."/>
            <person name="Mondo S."/>
            <person name="Nolan M."/>
            <person name="Ohm R."/>
            <person name="Pangilinan J."/>
            <person name="Park H.-J."/>
            <person name="Ramirez L."/>
            <person name="Alfaro M."/>
            <person name="Sun H."/>
            <person name="Tritt A."/>
            <person name="Yoshinaga Y."/>
            <person name="Zwiers L.-H."/>
            <person name="Turgeon B."/>
            <person name="Goodwin S."/>
            <person name="Spatafora J."/>
            <person name="Crous P."/>
            <person name="Grigoriev I."/>
        </authorList>
    </citation>
    <scope>NUCLEOTIDE SEQUENCE</scope>
    <source>
        <strain evidence="2">Tuck. ex Michener</strain>
    </source>
</reference>
<name>A0A6A6HF22_VIRVR</name>
<dbReference type="SUPFAM" id="SSF52540">
    <property type="entry name" value="P-loop containing nucleoside triphosphate hydrolases"/>
    <property type="match status" value="1"/>
</dbReference>
<feature type="compositionally biased region" description="Basic residues" evidence="1">
    <location>
        <begin position="661"/>
        <end position="671"/>
    </location>
</feature>
<gene>
    <name evidence="2" type="ORF">EV356DRAFT_498050</name>
</gene>
<dbReference type="OrthoDB" id="1696305at2759"/>
<evidence type="ECO:0008006" key="4">
    <source>
        <dbReference type="Google" id="ProtNLM"/>
    </source>
</evidence>
<dbReference type="PANTHER" id="PTHR46434:SF1">
    <property type="entry name" value="GENETIC INTERACTOR OF PROHIBITINS 3, MITOCHONDRIAL"/>
    <property type="match status" value="1"/>
</dbReference>
<feature type="region of interest" description="Disordered" evidence="1">
    <location>
        <begin position="652"/>
        <end position="681"/>
    </location>
</feature>
<evidence type="ECO:0000313" key="2">
    <source>
        <dbReference type="EMBL" id="KAF2236542.1"/>
    </source>
</evidence>
<dbReference type="EMBL" id="ML991784">
    <property type="protein sequence ID" value="KAF2236542.1"/>
    <property type="molecule type" value="Genomic_DNA"/>
</dbReference>
<feature type="compositionally biased region" description="Low complexity" evidence="1">
    <location>
        <begin position="672"/>
        <end position="681"/>
    </location>
</feature>
<dbReference type="InterPro" id="IPR027417">
    <property type="entry name" value="P-loop_NTPase"/>
</dbReference>
<protein>
    <recommendedName>
        <fullName evidence="4">Genetic interactor of prohibitins 3, mitochondrial</fullName>
    </recommendedName>
</protein>
<accession>A0A6A6HF22</accession>
<proteinExistence type="predicted"/>
<dbReference type="GO" id="GO:0005739">
    <property type="term" value="C:mitochondrion"/>
    <property type="evidence" value="ECO:0007669"/>
    <property type="project" value="TreeGrafter"/>
</dbReference>
<evidence type="ECO:0000313" key="3">
    <source>
        <dbReference type="Proteomes" id="UP000800092"/>
    </source>
</evidence>
<dbReference type="InterPro" id="IPR050896">
    <property type="entry name" value="Mito_lipid_metab_GTPase"/>
</dbReference>
<keyword evidence="3" id="KW-1185">Reference proteome</keyword>